<dbReference type="GeneID" id="72006656"/>
<evidence type="ECO:0000313" key="2">
    <source>
        <dbReference type="EMBL" id="KAH9829025.1"/>
    </source>
</evidence>
<accession>A0ABQ8JXV4</accession>
<proteinExistence type="predicted"/>
<dbReference type="InterPro" id="IPR025476">
    <property type="entry name" value="Helitron_helicase-like"/>
</dbReference>
<dbReference type="EMBL" id="JADCUA010000044">
    <property type="protein sequence ID" value="KAH9829025.1"/>
    <property type="molecule type" value="Genomic_DNA"/>
</dbReference>
<comment type="caution">
    <text evidence="2">The sequence shown here is derived from an EMBL/GenBank/DDBJ whole genome shotgun (WGS) entry which is preliminary data.</text>
</comment>
<name>A0ABQ8JXV4_9APHY</name>
<protein>
    <recommendedName>
        <fullName evidence="1">Helitron helicase-like domain-containing protein</fullName>
    </recommendedName>
</protein>
<evidence type="ECO:0000259" key="1">
    <source>
        <dbReference type="Pfam" id="PF14214"/>
    </source>
</evidence>
<gene>
    <name evidence="2" type="ORF">C8Q71DRAFT_799857</name>
</gene>
<keyword evidence="3" id="KW-1185">Reference proteome</keyword>
<dbReference type="Pfam" id="PF14214">
    <property type="entry name" value="Helitron_like_N"/>
    <property type="match status" value="1"/>
</dbReference>
<organism evidence="2 3">
    <name type="scientific">Rhodofomes roseus</name>
    <dbReference type="NCBI Taxonomy" id="34475"/>
    <lineage>
        <taxon>Eukaryota</taxon>
        <taxon>Fungi</taxon>
        <taxon>Dikarya</taxon>
        <taxon>Basidiomycota</taxon>
        <taxon>Agaricomycotina</taxon>
        <taxon>Agaricomycetes</taxon>
        <taxon>Polyporales</taxon>
        <taxon>Rhodofomes</taxon>
    </lineage>
</organism>
<sequence>MYHDKRFQFEQYFPLVAFNHEQIKNSTAGGFLLAEQQKFPDIAKRILSIDESVLAHLTDKLKDGHHYKPETQAEKDCYQLIQDIDHVAHKVQGSLTNRKYMRNEIWALTSYLGAPSWFITFAPADVKHPLCLYFADTNETYKPELVLDSDTRTRLIASNPVAGARFFHVVVELFIKHVLGVGAAHPGLYGETAACYGTRPYHGSQL</sequence>
<evidence type="ECO:0000313" key="3">
    <source>
        <dbReference type="Proteomes" id="UP000814176"/>
    </source>
</evidence>
<reference evidence="2 3" key="1">
    <citation type="journal article" date="2021" name="Environ. Microbiol.">
        <title>Gene family expansions and transcriptome signatures uncover fungal adaptations to wood decay.</title>
        <authorList>
            <person name="Hage H."/>
            <person name="Miyauchi S."/>
            <person name="Viragh M."/>
            <person name="Drula E."/>
            <person name="Min B."/>
            <person name="Chaduli D."/>
            <person name="Navarro D."/>
            <person name="Favel A."/>
            <person name="Norest M."/>
            <person name="Lesage-Meessen L."/>
            <person name="Balint B."/>
            <person name="Merenyi Z."/>
            <person name="de Eugenio L."/>
            <person name="Morin E."/>
            <person name="Martinez A.T."/>
            <person name="Baldrian P."/>
            <person name="Stursova M."/>
            <person name="Martinez M.J."/>
            <person name="Novotny C."/>
            <person name="Magnuson J.K."/>
            <person name="Spatafora J.W."/>
            <person name="Maurice S."/>
            <person name="Pangilinan J."/>
            <person name="Andreopoulos W."/>
            <person name="LaButti K."/>
            <person name="Hundley H."/>
            <person name="Na H."/>
            <person name="Kuo A."/>
            <person name="Barry K."/>
            <person name="Lipzen A."/>
            <person name="Henrissat B."/>
            <person name="Riley R."/>
            <person name="Ahrendt S."/>
            <person name="Nagy L.G."/>
            <person name="Grigoriev I.V."/>
            <person name="Martin F."/>
            <person name="Rosso M.N."/>
        </authorList>
    </citation>
    <scope>NUCLEOTIDE SEQUENCE [LARGE SCALE GENOMIC DNA]</scope>
    <source>
        <strain evidence="2 3">CIRM-BRFM 1785</strain>
    </source>
</reference>
<dbReference type="RefSeq" id="XP_047772557.1">
    <property type="nucleotide sequence ID" value="XM_047925924.1"/>
</dbReference>
<feature type="domain" description="Helitron helicase-like" evidence="1">
    <location>
        <begin position="3"/>
        <end position="198"/>
    </location>
</feature>
<dbReference type="Proteomes" id="UP000814176">
    <property type="component" value="Unassembled WGS sequence"/>
</dbReference>